<dbReference type="Proteomes" id="UP000005408">
    <property type="component" value="Unassembled WGS sequence"/>
</dbReference>
<feature type="region of interest" description="Disordered" evidence="1">
    <location>
        <begin position="67"/>
        <end position="92"/>
    </location>
</feature>
<proteinExistence type="predicted"/>
<name>A0A8W8ML14_MAGGI</name>
<accession>A0A8W8ML14</accession>
<sequence>MLKSLSLQKEVGESNKSVCWVGPSALLTEEWSWLRSWHDRWGCGVSNLNSDFATSTDFDDLWEQIDKQVPPSSRPPCLESPTPKSEAKTEETSVLRTLLNNTQPASEIKIKKDREVKTEIPFKRYTSSSPSSTTTTSCTYSPPLDENWPPASSAPFTNVEDSILTTFRRKSPKKYEALNQRFTEPRVTATREFKVLKALQKRIMQDMEQSEIIVNYLTDKYGADEPEKKRAKFISLR</sequence>
<evidence type="ECO:0000313" key="2">
    <source>
        <dbReference type="EnsemblMetazoa" id="G33614.1:cds"/>
    </source>
</evidence>
<protein>
    <submittedName>
        <fullName evidence="2">Uncharacterized protein</fullName>
    </submittedName>
</protein>
<dbReference type="EnsemblMetazoa" id="G33614.1">
    <property type="protein sequence ID" value="G33614.1:cds"/>
    <property type="gene ID" value="G33614"/>
</dbReference>
<keyword evidence="3" id="KW-1185">Reference proteome</keyword>
<dbReference type="AlphaFoldDB" id="A0A8W8ML14"/>
<organism evidence="2 3">
    <name type="scientific">Magallana gigas</name>
    <name type="common">Pacific oyster</name>
    <name type="synonym">Crassostrea gigas</name>
    <dbReference type="NCBI Taxonomy" id="29159"/>
    <lineage>
        <taxon>Eukaryota</taxon>
        <taxon>Metazoa</taxon>
        <taxon>Spiralia</taxon>
        <taxon>Lophotrochozoa</taxon>
        <taxon>Mollusca</taxon>
        <taxon>Bivalvia</taxon>
        <taxon>Autobranchia</taxon>
        <taxon>Pteriomorphia</taxon>
        <taxon>Ostreida</taxon>
        <taxon>Ostreoidea</taxon>
        <taxon>Ostreidae</taxon>
        <taxon>Magallana</taxon>
    </lineage>
</organism>
<reference evidence="2" key="1">
    <citation type="submission" date="2022-08" db="UniProtKB">
        <authorList>
            <consortium name="EnsemblMetazoa"/>
        </authorList>
    </citation>
    <scope>IDENTIFICATION</scope>
    <source>
        <strain evidence="2">05x7-T-G4-1.051#20</strain>
    </source>
</reference>
<evidence type="ECO:0000313" key="3">
    <source>
        <dbReference type="Proteomes" id="UP000005408"/>
    </source>
</evidence>
<evidence type="ECO:0000256" key="1">
    <source>
        <dbReference type="SAM" id="MobiDB-lite"/>
    </source>
</evidence>